<dbReference type="Pfam" id="PF13585">
    <property type="entry name" value="CHU_C"/>
    <property type="match status" value="1"/>
</dbReference>
<dbReference type="PANTHER" id="PTHR34819">
    <property type="entry name" value="LARGE CYSTEINE-RICH PERIPLASMIC PROTEIN OMCB"/>
    <property type="match status" value="1"/>
</dbReference>
<dbReference type="InterPro" id="IPR013783">
    <property type="entry name" value="Ig-like_fold"/>
</dbReference>
<name>A0AAC9LIG7_9FLAO</name>
<dbReference type="Gene3D" id="2.60.40.10">
    <property type="entry name" value="Immunoglobulins"/>
    <property type="match status" value="1"/>
</dbReference>
<dbReference type="EMBL" id="CP019352">
    <property type="protein sequence ID" value="APX98983.1"/>
    <property type="molecule type" value="Genomic_DNA"/>
</dbReference>
<sequence length="1258" mass="135151">MQKIAICLLLFYFSFFSVKAQTTDLSIVVEAQNLSNTSVSQVNIFQDFQYLITILNSGNAVSNATFSQTLSTNVSYFTAMGQNQNGGASDVSNLVFAGNTLTGTIANMPSNSSVEVLVNVRAPISPGGIATNVTVFPPSGTTDNNNSNNQSIISIDVNDLPIDFSVVYSQVSPPEGTGISNWDDTVTYQFTITNNSSIAFPLDSFSGRLQLANAINFGVPNVQFESMSCLNGTNGTICPDVSSLPQLTTLVSTASPQYTSLFLYDDPILFNANSSLSFEVVYKYLEPACSIDIAPLAIDGYIHIEIPHANQSSNNSNTVFTQLIETSVCATTDLCIETTQITPLPTQMVNWDEEITFETIACNNGPLDGFGRFFLQNLSVNIEWDIVSVTCDATTGPITCNDFTITDQDIFWTTSNFIVPANTTITFTTVVKFLEPDNCSTGTPIASEGHVRSGANLLDTNVLESNTANNAESDFVILPPLSICDPEDIVDLQITKTQTNPILPLGSDNTNTVGWQPVTYEITATNPNTDTDAIVEIIDYMPVGANTLATASLVSVNCISTTGTATCPTINNANIGIEMDGLPQGGLEDVFWSIAPEDNYTLPAQSSITFEVVVDWQPECSNNAIPVTNGARINSVDGIQDSNLTNNQQSVVTYFAPCVDLIVQTYPQFTQVVVNQNFNWIIDITNSNTSSNAINIDFQDIIGSEFTINGTPTCAVTNGNASCTTFTMTGNTITGVIPNMDAASTIQIIIPVTAPSYGGAFSNNAQAIPNPSDNQELTIETNISISNVQVIAPSVVKSFTPNQIIVGQESILEFTVNNLAGNPAQNDIDFTDNLPNGLTISGPITWTQSNGCTATFSGNSGDTSIMVNDLIFPSGVATCTFAVPVTSTIIGNYLNNNDNFTDQNNIDSSLASASLDVIADNTNVDIEVLKTVLPTQAFVGENVTFTINASNLGTSEATNISILENLPSGYQFISASVSTGSYDNTTYLWSLNNLLPNQTETLTIVAQIVADNNLLNVASLNSVTQTDRDLTNNEDTAEVIILETDVDIEVLKSVSPQLVSIGETVTFTITATNVGTTNATDVSILESIPSGYNISSFNTSYGTYNSNTFLWSLPNLIANQSETLNITAQVISSNNLLNIASLSGVTEIDRDETNNEDSAEVTVNDCLKISQGISPNNDGDNEMFTINCIEDYPENNVKIFNRYGKLVFETNNYKNNWNGIANTGSPNSGNLLPVGTYYYSITIDTINRPFVGWLYLNY</sequence>
<feature type="chain" id="PRO_5042284614" description="Repeat protein (TIGR01451 family)/gliding motility-associated-like protein" evidence="1">
    <location>
        <begin position="21"/>
        <end position="1258"/>
    </location>
</feature>
<evidence type="ECO:0000259" key="3">
    <source>
        <dbReference type="Pfam" id="PF25564"/>
    </source>
</evidence>
<dbReference type="KEGG" id="lvn:BWR22_01225"/>
<proteinExistence type="predicted"/>
<organism evidence="4 5">
    <name type="scientific">Lacinutrix venerupis</name>
    <dbReference type="NCBI Taxonomy" id="1486034"/>
    <lineage>
        <taxon>Bacteria</taxon>
        <taxon>Pseudomonadati</taxon>
        <taxon>Bacteroidota</taxon>
        <taxon>Flavobacteriia</taxon>
        <taxon>Flavobacteriales</taxon>
        <taxon>Flavobacteriaceae</taxon>
        <taxon>Lacinutrix</taxon>
    </lineage>
</organism>
<dbReference type="RefSeq" id="WP_076731627.1">
    <property type="nucleotide sequence ID" value="NZ_CP019352.1"/>
</dbReference>
<evidence type="ECO:0000313" key="4">
    <source>
        <dbReference type="EMBL" id="APX98983.1"/>
    </source>
</evidence>
<reference evidence="4 5" key="1">
    <citation type="submission" date="2017-01" db="EMBL/GenBank/DDBJ databases">
        <title>Complete genome of Lacinutrix venerupis DOK2-8 isolated from seawater in Dokdo.</title>
        <authorList>
            <person name="Chi W.-J."/>
            <person name="Kim J.H."/>
        </authorList>
    </citation>
    <scope>NUCLEOTIDE SEQUENCE [LARGE SCALE GENOMIC DNA]</scope>
    <source>
        <strain evidence="4 5">DOK2-8</strain>
    </source>
</reference>
<dbReference type="InterPro" id="IPR051172">
    <property type="entry name" value="Chlamydia_OmcB"/>
</dbReference>
<evidence type="ECO:0008006" key="6">
    <source>
        <dbReference type="Google" id="ProtNLM"/>
    </source>
</evidence>
<dbReference type="Proteomes" id="UP000187506">
    <property type="component" value="Chromosome"/>
</dbReference>
<protein>
    <recommendedName>
        <fullName evidence="6">Repeat protein (TIGR01451 family)/gliding motility-associated-like protein</fullName>
    </recommendedName>
</protein>
<dbReference type="NCBIfam" id="TIGR04131">
    <property type="entry name" value="Bac_Flav_CTERM"/>
    <property type="match status" value="1"/>
</dbReference>
<dbReference type="NCBIfam" id="TIGR01451">
    <property type="entry name" value="B_ant_repeat"/>
    <property type="match status" value="2"/>
</dbReference>
<keyword evidence="5" id="KW-1185">Reference proteome</keyword>
<dbReference type="Pfam" id="PF01345">
    <property type="entry name" value="DUF11"/>
    <property type="match status" value="2"/>
</dbReference>
<dbReference type="InterPro" id="IPR047589">
    <property type="entry name" value="DUF11_rpt"/>
</dbReference>
<dbReference type="InterPro" id="IPR057693">
    <property type="entry name" value="DUF7933"/>
</dbReference>
<feature type="domain" description="DUF11" evidence="2">
    <location>
        <begin position="1047"/>
        <end position="1161"/>
    </location>
</feature>
<gene>
    <name evidence="4" type="ORF">BWR22_01225</name>
</gene>
<feature type="domain" description="DUF7933" evidence="3">
    <location>
        <begin position="793"/>
        <end position="917"/>
    </location>
</feature>
<evidence type="ECO:0000259" key="2">
    <source>
        <dbReference type="Pfam" id="PF01345"/>
    </source>
</evidence>
<evidence type="ECO:0000313" key="5">
    <source>
        <dbReference type="Proteomes" id="UP000187506"/>
    </source>
</evidence>
<dbReference type="AlphaFoldDB" id="A0AAC9LIG7"/>
<evidence type="ECO:0000256" key="1">
    <source>
        <dbReference type="SAM" id="SignalP"/>
    </source>
</evidence>
<dbReference type="InterPro" id="IPR001434">
    <property type="entry name" value="OmcB-like_DUF11"/>
</dbReference>
<dbReference type="InterPro" id="IPR026341">
    <property type="entry name" value="T9SS_type_B"/>
</dbReference>
<feature type="domain" description="DUF11" evidence="2">
    <location>
        <begin position="925"/>
        <end position="1039"/>
    </location>
</feature>
<dbReference type="PANTHER" id="PTHR34819:SF5">
    <property type="entry name" value="CONSERVED REPEAT DOMAIN PROTEIN"/>
    <property type="match status" value="1"/>
</dbReference>
<accession>A0AAC9LIG7</accession>
<keyword evidence="1" id="KW-0732">Signal</keyword>
<dbReference type="Pfam" id="PF25564">
    <property type="entry name" value="DUF7933"/>
    <property type="match status" value="1"/>
</dbReference>
<feature type="signal peptide" evidence="1">
    <location>
        <begin position="1"/>
        <end position="20"/>
    </location>
</feature>